<dbReference type="PANTHER" id="PTHR46910">
    <property type="entry name" value="TRANSCRIPTION FACTOR PDR1"/>
    <property type="match status" value="1"/>
</dbReference>
<keyword evidence="4" id="KW-0238">DNA-binding</keyword>
<evidence type="ECO:0000256" key="2">
    <source>
        <dbReference type="ARBA" id="ARBA00022723"/>
    </source>
</evidence>
<dbReference type="PROSITE" id="PS50048">
    <property type="entry name" value="ZN2_CY6_FUNGAL_2"/>
    <property type="match status" value="1"/>
</dbReference>
<reference evidence="9" key="1">
    <citation type="submission" date="2022-11" db="EMBL/GenBank/DDBJ databases">
        <authorList>
            <person name="Petersen C."/>
        </authorList>
    </citation>
    <scope>NUCLEOTIDE SEQUENCE</scope>
    <source>
        <strain evidence="9">IBT 20477</strain>
    </source>
</reference>
<dbReference type="AlphaFoldDB" id="A0A9W9JA70"/>
<evidence type="ECO:0000256" key="4">
    <source>
        <dbReference type="ARBA" id="ARBA00023125"/>
    </source>
</evidence>
<dbReference type="GO" id="GO:0006351">
    <property type="term" value="P:DNA-templated transcription"/>
    <property type="evidence" value="ECO:0007669"/>
    <property type="project" value="InterPro"/>
</dbReference>
<dbReference type="PANTHER" id="PTHR46910:SF3">
    <property type="entry name" value="HALOTOLERANCE PROTEIN 9-RELATED"/>
    <property type="match status" value="1"/>
</dbReference>
<dbReference type="InterPro" id="IPR050987">
    <property type="entry name" value="AtrR-like"/>
</dbReference>
<gene>
    <name evidence="9" type="ORF">N7449_008624</name>
</gene>
<comment type="subcellular location">
    <subcellularLocation>
        <location evidence="1">Nucleus</location>
    </subcellularLocation>
</comment>
<keyword evidence="2" id="KW-0479">Metal-binding</keyword>
<comment type="caution">
    <text evidence="9">The sequence shown here is derived from an EMBL/GenBank/DDBJ whole genome shotgun (WGS) entry which is preliminary data.</text>
</comment>
<proteinExistence type="predicted"/>
<protein>
    <recommendedName>
        <fullName evidence="8">Zn(2)-C6 fungal-type domain-containing protein</fullName>
    </recommendedName>
</protein>
<dbReference type="InterPro" id="IPR036864">
    <property type="entry name" value="Zn2-C6_fun-type_DNA-bd_sf"/>
</dbReference>
<keyword evidence="5" id="KW-0804">Transcription</keyword>
<dbReference type="CDD" id="cd12148">
    <property type="entry name" value="fungal_TF_MHR"/>
    <property type="match status" value="1"/>
</dbReference>
<evidence type="ECO:0000313" key="10">
    <source>
        <dbReference type="Proteomes" id="UP001150942"/>
    </source>
</evidence>
<dbReference type="SMART" id="SM00066">
    <property type="entry name" value="GAL4"/>
    <property type="match status" value="1"/>
</dbReference>
<dbReference type="Pfam" id="PF00172">
    <property type="entry name" value="Zn_clus"/>
    <property type="match status" value="1"/>
</dbReference>
<dbReference type="GO" id="GO:0003677">
    <property type="term" value="F:DNA binding"/>
    <property type="evidence" value="ECO:0007669"/>
    <property type="project" value="UniProtKB-KW"/>
</dbReference>
<dbReference type="GO" id="GO:0000981">
    <property type="term" value="F:DNA-binding transcription factor activity, RNA polymerase II-specific"/>
    <property type="evidence" value="ECO:0007669"/>
    <property type="project" value="InterPro"/>
</dbReference>
<evidence type="ECO:0000313" key="9">
    <source>
        <dbReference type="EMBL" id="KAJ5192482.1"/>
    </source>
</evidence>
<evidence type="ECO:0000256" key="1">
    <source>
        <dbReference type="ARBA" id="ARBA00004123"/>
    </source>
</evidence>
<evidence type="ECO:0000256" key="7">
    <source>
        <dbReference type="SAM" id="MobiDB-lite"/>
    </source>
</evidence>
<dbReference type="Pfam" id="PF04082">
    <property type="entry name" value="Fungal_trans"/>
    <property type="match status" value="1"/>
</dbReference>
<sequence length="686" mass="76841">MQKSRKRSRLSPEVDSTTPACNQCRSRKIRCDRIKPECSTCRKAGVLCDFSASFKRTNPAKQLVQDFSSVLGRLDHVDRSLIRLSEQVESLTATSTSREEPFLLPSTQDQHEPGTNEAKGRSNASPIRQVFLTGEGSEHPYGYPAALCLFRASQKLLKATLYTKPPSLSGPLAEISQNSSLRPSLMRHYETFPFRKRCADGPIAGDQRPISAPPQDVVYSLLDRYLNHINFFVPVFEADDLYAAIRECFQCDGPPPINPAWLVCLNSIVLLTLQLDSQVARRSGFKINPWSSSSQVISDALSNCYRALDDPHALSKPTVVNIQARIMLALVTREFFITSAFERACSSACQLARSMGLYRSVGMDESALKSRERLYWILYGMDKARAFFSGNSPDLHFFDSEFQPRLSTSDISSEMHFRAIASHMMTVWEEIYIGLYSARAVRSGAKYRKDQVHRLQRLCDESLPLIPPLRSHNPGLCLMQLELKYCYHVSKSLIHRCDQTAEGRQITHDHAVSALQIMTDVFEEPVTPSSCLVLGRMFQNYPLVAFHDLCVRYLTGDGAVDSAAIIPRIVNLRRQLGSIDHQEVSSAYVTKLHQGVGWCTDLISLVFDAGQSWQPAPFLLTPSATNDSSDPRKSAPVGYGCATEWLENENNPAQEQPYPLGSFPSPDYFFDPALLESLLMEGYFAS</sequence>
<keyword evidence="3" id="KW-0805">Transcription regulation</keyword>
<feature type="domain" description="Zn(2)-C6 fungal-type" evidence="8">
    <location>
        <begin position="20"/>
        <end position="50"/>
    </location>
</feature>
<dbReference type="PROSITE" id="PS00463">
    <property type="entry name" value="ZN2_CY6_FUNGAL_1"/>
    <property type="match status" value="1"/>
</dbReference>
<evidence type="ECO:0000259" key="8">
    <source>
        <dbReference type="PROSITE" id="PS50048"/>
    </source>
</evidence>
<keyword evidence="10" id="KW-1185">Reference proteome</keyword>
<evidence type="ECO:0000256" key="3">
    <source>
        <dbReference type="ARBA" id="ARBA00023015"/>
    </source>
</evidence>
<reference evidence="9" key="2">
    <citation type="journal article" date="2023" name="IMA Fungus">
        <title>Comparative genomic study of the Penicillium genus elucidates a diverse pangenome and 15 lateral gene transfer events.</title>
        <authorList>
            <person name="Petersen C."/>
            <person name="Sorensen T."/>
            <person name="Nielsen M.R."/>
            <person name="Sondergaard T.E."/>
            <person name="Sorensen J.L."/>
            <person name="Fitzpatrick D.A."/>
            <person name="Frisvad J.C."/>
            <person name="Nielsen K.L."/>
        </authorList>
    </citation>
    <scope>NUCLEOTIDE SEQUENCE</scope>
    <source>
        <strain evidence="9">IBT 20477</strain>
    </source>
</reference>
<dbReference type="Proteomes" id="UP001150942">
    <property type="component" value="Unassembled WGS sequence"/>
</dbReference>
<name>A0A9W9JA70_9EURO</name>
<dbReference type="CDD" id="cd00067">
    <property type="entry name" value="GAL4"/>
    <property type="match status" value="1"/>
</dbReference>
<dbReference type="InterPro" id="IPR007219">
    <property type="entry name" value="XnlR_reg_dom"/>
</dbReference>
<dbReference type="GO" id="GO:0008270">
    <property type="term" value="F:zinc ion binding"/>
    <property type="evidence" value="ECO:0007669"/>
    <property type="project" value="InterPro"/>
</dbReference>
<dbReference type="OrthoDB" id="103819at2759"/>
<dbReference type="InterPro" id="IPR001138">
    <property type="entry name" value="Zn2Cys6_DnaBD"/>
</dbReference>
<evidence type="ECO:0000256" key="6">
    <source>
        <dbReference type="ARBA" id="ARBA00023242"/>
    </source>
</evidence>
<evidence type="ECO:0000256" key="5">
    <source>
        <dbReference type="ARBA" id="ARBA00023163"/>
    </source>
</evidence>
<dbReference type="GO" id="GO:0005634">
    <property type="term" value="C:nucleus"/>
    <property type="evidence" value="ECO:0007669"/>
    <property type="project" value="UniProtKB-SubCell"/>
</dbReference>
<organism evidence="9 10">
    <name type="scientific">Penicillium cf. viridicatum</name>
    <dbReference type="NCBI Taxonomy" id="2972119"/>
    <lineage>
        <taxon>Eukaryota</taxon>
        <taxon>Fungi</taxon>
        <taxon>Dikarya</taxon>
        <taxon>Ascomycota</taxon>
        <taxon>Pezizomycotina</taxon>
        <taxon>Eurotiomycetes</taxon>
        <taxon>Eurotiomycetidae</taxon>
        <taxon>Eurotiales</taxon>
        <taxon>Aspergillaceae</taxon>
        <taxon>Penicillium</taxon>
    </lineage>
</organism>
<dbReference type="Gene3D" id="4.10.240.10">
    <property type="entry name" value="Zn(2)-C6 fungal-type DNA-binding domain"/>
    <property type="match status" value="1"/>
</dbReference>
<dbReference type="SUPFAM" id="SSF57701">
    <property type="entry name" value="Zn2/Cys6 DNA-binding domain"/>
    <property type="match status" value="1"/>
</dbReference>
<feature type="compositionally biased region" description="Basic and acidic residues" evidence="7">
    <location>
        <begin position="109"/>
        <end position="120"/>
    </location>
</feature>
<accession>A0A9W9JA70</accession>
<feature type="region of interest" description="Disordered" evidence="7">
    <location>
        <begin position="89"/>
        <end position="123"/>
    </location>
</feature>
<dbReference type="EMBL" id="JAPQKQ010000006">
    <property type="protein sequence ID" value="KAJ5192482.1"/>
    <property type="molecule type" value="Genomic_DNA"/>
</dbReference>
<keyword evidence="6" id="KW-0539">Nucleus</keyword>